<evidence type="ECO:0000313" key="1">
    <source>
        <dbReference type="EMBL" id="PKV80872.1"/>
    </source>
</evidence>
<gene>
    <name evidence="1" type="ORF">ATK86_5309</name>
</gene>
<organism evidence="1 2">
    <name type="scientific">Nocardia fluminea</name>
    <dbReference type="NCBI Taxonomy" id="134984"/>
    <lineage>
        <taxon>Bacteria</taxon>
        <taxon>Bacillati</taxon>
        <taxon>Actinomycetota</taxon>
        <taxon>Actinomycetes</taxon>
        <taxon>Mycobacteriales</taxon>
        <taxon>Nocardiaceae</taxon>
        <taxon>Nocardia</taxon>
    </lineage>
</organism>
<keyword evidence="2" id="KW-1185">Reference proteome</keyword>
<dbReference type="Proteomes" id="UP000233766">
    <property type="component" value="Unassembled WGS sequence"/>
</dbReference>
<protein>
    <submittedName>
        <fullName evidence="1">Uncharacterized protein</fullName>
    </submittedName>
</protein>
<dbReference type="EMBL" id="PJMW01000002">
    <property type="protein sequence ID" value="PKV80872.1"/>
    <property type="molecule type" value="Genomic_DNA"/>
</dbReference>
<accession>A0A2N3VGW9</accession>
<name>A0A2N3VGW9_9NOCA</name>
<evidence type="ECO:0000313" key="2">
    <source>
        <dbReference type="Proteomes" id="UP000233766"/>
    </source>
</evidence>
<dbReference type="RefSeq" id="WP_143876088.1">
    <property type="nucleotide sequence ID" value="NZ_PJMW01000002.1"/>
</dbReference>
<reference evidence="1 2" key="1">
    <citation type="submission" date="2017-12" db="EMBL/GenBank/DDBJ databases">
        <title>Sequencing the genomes of 1000 Actinobacteria strains.</title>
        <authorList>
            <person name="Klenk H.-P."/>
        </authorList>
    </citation>
    <scope>NUCLEOTIDE SEQUENCE [LARGE SCALE GENOMIC DNA]</scope>
    <source>
        <strain evidence="1 2">DSM 44489</strain>
    </source>
</reference>
<sequence>MSAPRDLVAEARTMAAEIHPGHRYLAAPINRQMAAAGNLLTELADEVYALRVRAAAIRYLAATWSGQVPVDDAAVQQIEDGCALLLLIDGRALPEEPQ</sequence>
<proteinExistence type="predicted"/>
<comment type="caution">
    <text evidence="1">The sequence shown here is derived from an EMBL/GenBank/DDBJ whole genome shotgun (WGS) entry which is preliminary data.</text>
</comment>
<dbReference type="AlphaFoldDB" id="A0A2N3VGW9"/>